<proteinExistence type="predicted"/>
<accession>A0A0F7L856</accession>
<name>A0A0F7L856_9VIRU</name>
<dbReference type="EMBL" id="KR029596">
    <property type="protein sequence ID" value="AKH47597.1"/>
    <property type="molecule type" value="Genomic_DNA"/>
</dbReference>
<protein>
    <submittedName>
        <fullName evidence="1">Uncharacterized protein</fullName>
    </submittedName>
</protein>
<reference evidence="1" key="2">
    <citation type="submission" date="2015-03" db="EMBL/GenBank/DDBJ databases">
        <authorList>
            <person name="Chow C.-E.T."/>
            <person name="Winget D.M."/>
            <person name="White R.A.III."/>
            <person name="Hallam S.J."/>
            <person name="Suttle C.A."/>
        </authorList>
    </citation>
    <scope>NUCLEOTIDE SEQUENCE</scope>
    <source>
        <strain evidence="1">Oxic1_1</strain>
    </source>
</reference>
<organism evidence="1">
    <name type="scientific">uncultured marine virus</name>
    <dbReference type="NCBI Taxonomy" id="186617"/>
    <lineage>
        <taxon>Viruses</taxon>
        <taxon>environmental samples</taxon>
    </lineage>
</organism>
<evidence type="ECO:0000313" key="1">
    <source>
        <dbReference type="EMBL" id="AKH47597.1"/>
    </source>
</evidence>
<sequence length="62" mass="6816">MMGITTTSLSEMMDQDWMTGNPVLDGMVDGQTRVIDCYSIPIPSLLCCNLLEHIQIIPQTSG</sequence>
<reference evidence="1" key="1">
    <citation type="journal article" date="2015" name="Front. Microbiol.">
        <title>Combining genomic sequencing methods to explore viral diversity and reveal potential virus-host interactions.</title>
        <authorList>
            <person name="Chow C.E."/>
            <person name="Winget D.M."/>
            <person name="White R.A.III."/>
            <person name="Hallam S.J."/>
            <person name="Suttle C.A."/>
        </authorList>
    </citation>
    <scope>NUCLEOTIDE SEQUENCE</scope>
    <source>
        <strain evidence="1">Oxic1_1</strain>
    </source>
</reference>